<organism evidence="2 3">
    <name type="scientific">Cichlidogyrus casuarinus</name>
    <dbReference type="NCBI Taxonomy" id="1844966"/>
    <lineage>
        <taxon>Eukaryota</taxon>
        <taxon>Metazoa</taxon>
        <taxon>Spiralia</taxon>
        <taxon>Lophotrochozoa</taxon>
        <taxon>Platyhelminthes</taxon>
        <taxon>Monogenea</taxon>
        <taxon>Monopisthocotylea</taxon>
        <taxon>Dactylogyridea</taxon>
        <taxon>Ancyrocephalidae</taxon>
        <taxon>Cichlidogyrus</taxon>
    </lineage>
</organism>
<sequence length="355" mass="40904">MLKSGAITSTRRLCSSSKKAVVKFKPLIIPGLNITKTEKESSNKFKRLESIVGKPHAYEKSSWTSSWPAKAGFNAYMPLPLRQGYVKNLIENNGIIPSKHYNMELVKIPNFLHLTPAHIKMHCDVLKQLCTDWPTKLDSEAVAKYYPMETIKKSFLLSSKTVYDKRAKQVTLKINLDALKLSKKAKQKLLRLCIGPGPGRSFSHYDWETNILELSTERCPTSKQNYEYLKFTLTVLTLESMKVEPWENSEKSAQDLLEFDWGMSLQKKKLQQLIGDKIESNPKVDEYRKALESLYEENCIEKRDLWYERPEPDREKKRHRKCGALSDPPFDAVYGAGNPARIDKYKEAVKQLYCT</sequence>
<dbReference type="PANTHER" id="PTHR13490:SF0">
    <property type="entry name" value="SMALL RIBOSOMAL SUBUNIT PROTEIN MS35"/>
    <property type="match status" value="1"/>
</dbReference>
<keyword evidence="2" id="KW-0689">Ribosomal protein</keyword>
<comment type="caution">
    <text evidence="2">The sequence shown here is derived from an EMBL/GenBank/DDBJ whole genome shotgun (WGS) entry which is preliminary data.</text>
</comment>
<evidence type="ECO:0000313" key="3">
    <source>
        <dbReference type="Proteomes" id="UP001626550"/>
    </source>
</evidence>
<accession>A0ABD2QE87</accession>
<dbReference type="InterPro" id="IPR019349">
    <property type="entry name" value="Ribosomal_mS35_mit"/>
</dbReference>
<dbReference type="PANTHER" id="PTHR13490">
    <property type="entry name" value="MITOCHONDRIAL 28S RIBOSOMAL PROTEIN S28"/>
    <property type="match status" value="1"/>
</dbReference>
<dbReference type="InterPro" id="IPR039848">
    <property type="entry name" value="Ribosomal_mS35_mt"/>
</dbReference>
<dbReference type="GO" id="GO:0005840">
    <property type="term" value="C:ribosome"/>
    <property type="evidence" value="ECO:0007669"/>
    <property type="project" value="UniProtKB-KW"/>
</dbReference>
<feature type="domain" description="Small ribosomal subunit protein mS35 mitochondrial conserved" evidence="1">
    <location>
        <begin position="164"/>
        <end position="242"/>
    </location>
</feature>
<dbReference type="Proteomes" id="UP001626550">
    <property type="component" value="Unassembled WGS sequence"/>
</dbReference>
<gene>
    <name evidence="2" type="primary">MRPS35</name>
    <name evidence="2" type="ORF">Ciccas_003465</name>
</gene>
<keyword evidence="3" id="KW-1185">Reference proteome</keyword>
<evidence type="ECO:0000313" key="2">
    <source>
        <dbReference type="EMBL" id="KAL3317868.1"/>
    </source>
</evidence>
<evidence type="ECO:0000259" key="1">
    <source>
        <dbReference type="Pfam" id="PF10213"/>
    </source>
</evidence>
<protein>
    <submittedName>
        <fullName evidence="2">28S ribosomal protein S35, mitochondrial</fullName>
    </submittedName>
</protein>
<proteinExistence type="predicted"/>
<name>A0ABD2QE87_9PLAT</name>
<dbReference type="EMBL" id="JBJKFK010000315">
    <property type="protein sequence ID" value="KAL3317868.1"/>
    <property type="molecule type" value="Genomic_DNA"/>
</dbReference>
<keyword evidence="2" id="KW-0687">Ribonucleoprotein</keyword>
<dbReference type="AlphaFoldDB" id="A0ABD2QE87"/>
<dbReference type="Pfam" id="PF10213">
    <property type="entry name" value="MRP-S28"/>
    <property type="match status" value="1"/>
</dbReference>
<reference evidence="2 3" key="1">
    <citation type="submission" date="2024-11" db="EMBL/GenBank/DDBJ databases">
        <title>Adaptive evolution of stress response genes in parasites aligns with host niche diversity.</title>
        <authorList>
            <person name="Hahn C."/>
            <person name="Resl P."/>
        </authorList>
    </citation>
    <scope>NUCLEOTIDE SEQUENCE [LARGE SCALE GENOMIC DNA]</scope>
    <source>
        <strain evidence="2">EGGRZ-B1_66</strain>
        <tissue evidence="2">Body</tissue>
    </source>
</reference>